<dbReference type="AlphaFoldDB" id="A0A914HCG1"/>
<keyword evidence="1" id="KW-1185">Reference proteome</keyword>
<dbReference type="Proteomes" id="UP000887572">
    <property type="component" value="Unplaced"/>
</dbReference>
<name>A0A914HCG1_GLORO</name>
<evidence type="ECO:0000313" key="1">
    <source>
        <dbReference type="Proteomes" id="UP000887572"/>
    </source>
</evidence>
<sequence>MTGAALSGPVFLATEFRYKNLTVWCRAVLGRKFGSDGVNLGADKMIDQAKVRASTKSEKIEEEIWMEFQTENLISRDYAII</sequence>
<evidence type="ECO:0000313" key="2">
    <source>
        <dbReference type="WBParaSite" id="Gr19_v10_g15333.t1"/>
    </source>
</evidence>
<dbReference type="WBParaSite" id="Gr19_v10_g15333.t1">
    <property type="protein sequence ID" value="Gr19_v10_g15333.t1"/>
    <property type="gene ID" value="Gr19_v10_g15333"/>
</dbReference>
<accession>A0A914HCG1</accession>
<proteinExistence type="predicted"/>
<protein>
    <submittedName>
        <fullName evidence="2">Uncharacterized protein</fullName>
    </submittedName>
</protein>
<reference evidence="2" key="1">
    <citation type="submission" date="2022-11" db="UniProtKB">
        <authorList>
            <consortium name="WormBaseParasite"/>
        </authorList>
    </citation>
    <scope>IDENTIFICATION</scope>
</reference>
<organism evidence="1 2">
    <name type="scientific">Globodera rostochiensis</name>
    <name type="common">Golden nematode worm</name>
    <name type="synonym">Heterodera rostochiensis</name>
    <dbReference type="NCBI Taxonomy" id="31243"/>
    <lineage>
        <taxon>Eukaryota</taxon>
        <taxon>Metazoa</taxon>
        <taxon>Ecdysozoa</taxon>
        <taxon>Nematoda</taxon>
        <taxon>Chromadorea</taxon>
        <taxon>Rhabditida</taxon>
        <taxon>Tylenchina</taxon>
        <taxon>Tylenchomorpha</taxon>
        <taxon>Tylenchoidea</taxon>
        <taxon>Heteroderidae</taxon>
        <taxon>Heteroderinae</taxon>
        <taxon>Globodera</taxon>
    </lineage>
</organism>